<accession>A0A238XF98</accession>
<organism evidence="2 3">
    <name type="scientific">Actinoplanes regularis</name>
    <dbReference type="NCBI Taxonomy" id="52697"/>
    <lineage>
        <taxon>Bacteria</taxon>
        <taxon>Bacillati</taxon>
        <taxon>Actinomycetota</taxon>
        <taxon>Actinomycetes</taxon>
        <taxon>Micromonosporales</taxon>
        <taxon>Micromonosporaceae</taxon>
        <taxon>Actinoplanes</taxon>
    </lineage>
</organism>
<proteinExistence type="predicted"/>
<dbReference type="Proteomes" id="UP000198415">
    <property type="component" value="Unassembled WGS sequence"/>
</dbReference>
<dbReference type="RefSeq" id="WP_089292964.1">
    <property type="nucleotide sequence ID" value="NZ_BOMU01000041.1"/>
</dbReference>
<evidence type="ECO:0000256" key="1">
    <source>
        <dbReference type="SAM" id="MobiDB-lite"/>
    </source>
</evidence>
<dbReference type="AlphaFoldDB" id="A0A238XF98"/>
<feature type="compositionally biased region" description="Basic residues" evidence="1">
    <location>
        <begin position="167"/>
        <end position="180"/>
    </location>
</feature>
<sequence length="180" mass="20003">MSDFFREHSEIIHQFGWAVVHVLPSDEDPADAVPFAYTVGLTAADRAELIIAGLPPDLSHQLINEVAGRVHDEGVRLGHGRRVSDLIVDQDVVVLAGRPTDELWPGAALARYGRAKLRLQQLVWPDPDDRFPWQEDYPAEEYCQPLIDAPAATAVRCRAPRSLAGPRGRRSATRRGRRTA</sequence>
<evidence type="ECO:0008006" key="4">
    <source>
        <dbReference type="Google" id="ProtNLM"/>
    </source>
</evidence>
<evidence type="ECO:0000313" key="2">
    <source>
        <dbReference type="EMBL" id="SNR57163.1"/>
    </source>
</evidence>
<feature type="region of interest" description="Disordered" evidence="1">
    <location>
        <begin position="160"/>
        <end position="180"/>
    </location>
</feature>
<dbReference type="Pfam" id="PF14081">
    <property type="entry name" value="DUF4262"/>
    <property type="match status" value="1"/>
</dbReference>
<name>A0A238XF98_9ACTN</name>
<dbReference type="OrthoDB" id="511192at2"/>
<gene>
    <name evidence="2" type="ORF">SAMN06264365_103348</name>
</gene>
<dbReference type="InterPro" id="IPR025358">
    <property type="entry name" value="DUF4262"/>
</dbReference>
<keyword evidence="3" id="KW-1185">Reference proteome</keyword>
<evidence type="ECO:0000313" key="3">
    <source>
        <dbReference type="Proteomes" id="UP000198415"/>
    </source>
</evidence>
<protein>
    <recommendedName>
        <fullName evidence="4">DUF4262 domain-containing protein</fullName>
    </recommendedName>
</protein>
<dbReference type="EMBL" id="FZNR01000003">
    <property type="protein sequence ID" value="SNR57163.1"/>
    <property type="molecule type" value="Genomic_DNA"/>
</dbReference>
<reference evidence="2 3" key="1">
    <citation type="submission" date="2017-06" db="EMBL/GenBank/DDBJ databases">
        <authorList>
            <person name="Kim H.J."/>
            <person name="Triplett B.A."/>
        </authorList>
    </citation>
    <scope>NUCLEOTIDE SEQUENCE [LARGE SCALE GENOMIC DNA]</scope>
    <source>
        <strain evidence="2 3">DSM 43151</strain>
    </source>
</reference>